<dbReference type="Gene3D" id="3.40.50.300">
    <property type="entry name" value="P-loop containing nucleotide triphosphate hydrolases"/>
    <property type="match status" value="1"/>
</dbReference>
<dbReference type="InterPro" id="IPR017871">
    <property type="entry name" value="ABC_transporter-like_CS"/>
</dbReference>
<dbReference type="InterPro" id="IPR030921">
    <property type="entry name" value="LPS_export_LptB"/>
</dbReference>
<keyword evidence="10 17" id="KW-0067">ATP-binding</keyword>
<evidence type="ECO:0000256" key="12">
    <source>
        <dbReference type="ARBA" id="ARBA00023136"/>
    </source>
</evidence>
<evidence type="ECO:0000256" key="8">
    <source>
        <dbReference type="ARBA" id="ARBA00022519"/>
    </source>
</evidence>
<sequence>MSWFRKSKNKKTDKGADEQAPQPTTSPCGSDKPVDIDVQAKANQASARQALRASVKQPSATPDRTKDSKAVTGKTGEEEEESFILKAAIALEEKARLHQNPGSGAIKPGNPAQSDQTAGSQTVRESFDNLKQALADTDANAPATTPGQPTSQQPASAATTPTGAQDKPDTKFVERRKVTDRRQTDRNASGTPAANNSELVEFPKTPPKETRPAAPALVTQNEGLVIESLGKQFKKRPVLRDVSLRVQRGEAVGLLGPNGAGKTTCFYMVSGLIPADYGTIKLDGQDITELPMYRRARLGIGYLPQEASIFRGLTVEQNIRAVLESVEKRRDKRDAMLESLMAEFSISHLRRSPAVALSGGERRRLEIARALASQPQFVLLDEPLAGIDPIAVRDIRELVSHLKDRGIGVLITDHNVRETLDLVDRAYILHDGHVLMEGTPDEIVRNQEVRRVYLGDRFNL</sequence>
<evidence type="ECO:0000256" key="7">
    <source>
        <dbReference type="ARBA" id="ARBA00022490"/>
    </source>
</evidence>
<dbReference type="CDD" id="cd03218">
    <property type="entry name" value="ABC_YhbG"/>
    <property type="match status" value="1"/>
</dbReference>
<reference evidence="17 18" key="1">
    <citation type="submission" date="2018-07" db="EMBL/GenBank/DDBJ databases">
        <title>Genomic Encyclopedia of Type Strains, Phase III (KMG-III): the genomes of soil and plant-associated and newly described type strains.</title>
        <authorList>
            <person name="Whitman W."/>
        </authorList>
    </citation>
    <scope>NUCLEOTIDE SEQUENCE [LARGE SCALE GENOMIC DNA]</scope>
    <source>
        <strain evidence="17 18">CECT 8488</strain>
    </source>
</reference>
<dbReference type="AlphaFoldDB" id="A0A3D9H9M4"/>
<comment type="similarity">
    <text evidence="3">Belongs to the ABC transporter superfamily. Outer membrane lipopolysaccharide export (TC 1.B.42) family.</text>
</comment>
<evidence type="ECO:0000256" key="10">
    <source>
        <dbReference type="ARBA" id="ARBA00022840"/>
    </source>
</evidence>
<dbReference type="InterPro" id="IPR027417">
    <property type="entry name" value="P-loop_NTPase"/>
</dbReference>
<evidence type="ECO:0000256" key="14">
    <source>
        <dbReference type="ARBA" id="ARBA00026081"/>
    </source>
</evidence>
<dbReference type="GO" id="GO:0055085">
    <property type="term" value="P:transmembrane transport"/>
    <property type="evidence" value="ECO:0007669"/>
    <property type="project" value="InterPro"/>
</dbReference>
<accession>A0A3D9H9M4</accession>
<feature type="region of interest" description="Disordered" evidence="15">
    <location>
        <begin position="139"/>
        <end position="212"/>
    </location>
</feature>
<dbReference type="GO" id="GO:0005524">
    <property type="term" value="F:ATP binding"/>
    <property type="evidence" value="ECO:0007669"/>
    <property type="project" value="UniProtKB-KW"/>
</dbReference>
<feature type="compositionally biased region" description="Polar residues" evidence="15">
    <location>
        <begin position="186"/>
        <end position="198"/>
    </location>
</feature>
<dbReference type="InterPro" id="IPR003593">
    <property type="entry name" value="AAA+_ATPase"/>
</dbReference>
<dbReference type="EMBL" id="QRDW01000010">
    <property type="protein sequence ID" value="RED46200.1"/>
    <property type="molecule type" value="Genomic_DNA"/>
</dbReference>
<protein>
    <recommendedName>
        <fullName evidence="4">Lipopolysaccharide export system ATP-binding protein LptB</fullName>
    </recommendedName>
</protein>
<comment type="subcellular location">
    <subcellularLocation>
        <location evidence="2">Cell inner membrane</location>
        <topology evidence="2">Peripheral membrane protein</topology>
        <orientation evidence="2">Cytoplasmic side</orientation>
    </subcellularLocation>
    <subcellularLocation>
        <location evidence="1">Cytoplasm</location>
    </subcellularLocation>
</comment>
<feature type="compositionally biased region" description="Polar residues" evidence="15">
    <location>
        <begin position="147"/>
        <end position="163"/>
    </location>
</feature>
<evidence type="ECO:0000256" key="15">
    <source>
        <dbReference type="SAM" id="MobiDB-lite"/>
    </source>
</evidence>
<evidence type="ECO:0000256" key="3">
    <source>
        <dbReference type="ARBA" id="ARBA00010865"/>
    </source>
</evidence>
<dbReference type="GO" id="GO:0005737">
    <property type="term" value="C:cytoplasm"/>
    <property type="evidence" value="ECO:0007669"/>
    <property type="project" value="UniProtKB-SubCell"/>
</dbReference>
<dbReference type="PROSITE" id="PS50893">
    <property type="entry name" value="ABC_TRANSPORTER_2"/>
    <property type="match status" value="1"/>
</dbReference>
<name>A0A3D9H9M4_9PROT</name>
<keyword evidence="5" id="KW-0813">Transport</keyword>
<evidence type="ECO:0000256" key="4">
    <source>
        <dbReference type="ARBA" id="ARBA00017803"/>
    </source>
</evidence>
<organism evidence="17 18">
    <name type="scientific">Aestuariispira insulae</name>
    <dbReference type="NCBI Taxonomy" id="1461337"/>
    <lineage>
        <taxon>Bacteria</taxon>
        <taxon>Pseudomonadati</taxon>
        <taxon>Pseudomonadota</taxon>
        <taxon>Alphaproteobacteria</taxon>
        <taxon>Rhodospirillales</taxon>
        <taxon>Kiloniellaceae</taxon>
        <taxon>Aestuariispira</taxon>
    </lineage>
</organism>
<feature type="compositionally biased region" description="Basic and acidic residues" evidence="15">
    <location>
        <begin position="166"/>
        <end position="185"/>
    </location>
</feature>
<evidence type="ECO:0000256" key="11">
    <source>
        <dbReference type="ARBA" id="ARBA00022967"/>
    </source>
</evidence>
<feature type="region of interest" description="Disordered" evidence="15">
    <location>
        <begin position="1"/>
        <end position="82"/>
    </location>
</feature>
<evidence type="ECO:0000256" key="6">
    <source>
        <dbReference type="ARBA" id="ARBA00022475"/>
    </source>
</evidence>
<dbReference type="PROSITE" id="PS00211">
    <property type="entry name" value="ABC_TRANSPORTER_1"/>
    <property type="match status" value="1"/>
</dbReference>
<dbReference type="GO" id="GO:0016887">
    <property type="term" value="F:ATP hydrolysis activity"/>
    <property type="evidence" value="ECO:0007669"/>
    <property type="project" value="InterPro"/>
</dbReference>
<keyword evidence="6" id="KW-1003">Cell membrane</keyword>
<dbReference type="PANTHER" id="PTHR45772">
    <property type="entry name" value="CONSERVED COMPONENT OF ABC TRANSPORTER FOR NATURAL AMINO ACIDS-RELATED"/>
    <property type="match status" value="1"/>
</dbReference>
<keyword evidence="12" id="KW-0472">Membrane</keyword>
<dbReference type="Pfam" id="PF00005">
    <property type="entry name" value="ABC_tran"/>
    <property type="match status" value="1"/>
</dbReference>
<evidence type="ECO:0000256" key="9">
    <source>
        <dbReference type="ARBA" id="ARBA00022741"/>
    </source>
</evidence>
<evidence type="ECO:0000256" key="1">
    <source>
        <dbReference type="ARBA" id="ARBA00004496"/>
    </source>
</evidence>
<feature type="domain" description="ABC transporter" evidence="16">
    <location>
        <begin position="224"/>
        <end position="456"/>
    </location>
</feature>
<comment type="subunit">
    <text evidence="14">Component of the lipopolysaccharide transport and assembly complex. The LptBFG transporter is composed of two ATP-binding proteins (LptB) and two transmembrane proteins (LptF and LptG).</text>
</comment>
<comment type="function">
    <text evidence="13">Part of the ABC transporter complex LptBFG involved in the translocation of lipopolysaccharide (LPS) from the inner membrane to the outer membrane. Probably responsible for energy coupling to the transport system.</text>
</comment>
<evidence type="ECO:0000256" key="5">
    <source>
        <dbReference type="ARBA" id="ARBA00022448"/>
    </source>
</evidence>
<evidence type="ECO:0000256" key="2">
    <source>
        <dbReference type="ARBA" id="ARBA00004515"/>
    </source>
</evidence>
<feature type="compositionally biased region" description="Polar residues" evidence="15">
    <location>
        <begin position="111"/>
        <end position="124"/>
    </location>
</feature>
<proteinExistence type="inferred from homology"/>
<keyword evidence="8" id="KW-0997">Cell inner membrane</keyword>
<dbReference type="InterPro" id="IPR051120">
    <property type="entry name" value="ABC_AA/LPS_Transport"/>
</dbReference>
<dbReference type="SMART" id="SM00382">
    <property type="entry name" value="AAA"/>
    <property type="match status" value="1"/>
</dbReference>
<evidence type="ECO:0000256" key="13">
    <source>
        <dbReference type="ARBA" id="ARBA00024818"/>
    </source>
</evidence>
<dbReference type="PANTHER" id="PTHR45772:SF10">
    <property type="entry name" value="LIPOPOLYSACCHARIDE EXPORT SYSTEM ATP-BINDING PROTEIN LPTB"/>
    <property type="match status" value="1"/>
</dbReference>
<evidence type="ECO:0000313" key="18">
    <source>
        <dbReference type="Proteomes" id="UP000256845"/>
    </source>
</evidence>
<dbReference type="InterPro" id="IPR003439">
    <property type="entry name" value="ABC_transporter-like_ATP-bd"/>
</dbReference>
<keyword evidence="7" id="KW-0963">Cytoplasm</keyword>
<evidence type="ECO:0000259" key="16">
    <source>
        <dbReference type="PROSITE" id="PS50893"/>
    </source>
</evidence>
<dbReference type="GO" id="GO:0043190">
    <property type="term" value="C:ATP-binding cassette (ABC) transporter complex"/>
    <property type="evidence" value="ECO:0007669"/>
    <property type="project" value="InterPro"/>
</dbReference>
<dbReference type="Proteomes" id="UP000256845">
    <property type="component" value="Unassembled WGS sequence"/>
</dbReference>
<keyword evidence="9" id="KW-0547">Nucleotide-binding</keyword>
<feature type="region of interest" description="Disordered" evidence="15">
    <location>
        <begin position="94"/>
        <end position="125"/>
    </location>
</feature>
<dbReference type="Pfam" id="PF12399">
    <property type="entry name" value="BCA_ABC_TP_C"/>
    <property type="match status" value="1"/>
</dbReference>
<keyword evidence="18" id="KW-1185">Reference proteome</keyword>
<dbReference type="FunFam" id="3.40.50.300:FF:000151">
    <property type="entry name" value="Lipopolysaccharide ABC transporter ATP-binding protein"/>
    <property type="match status" value="1"/>
</dbReference>
<dbReference type="NCBIfam" id="TIGR04406">
    <property type="entry name" value="LPS_export_lptB"/>
    <property type="match status" value="1"/>
</dbReference>
<evidence type="ECO:0000313" key="17">
    <source>
        <dbReference type="EMBL" id="RED46200.1"/>
    </source>
</evidence>
<gene>
    <name evidence="17" type="ORF">DFP90_110110</name>
</gene>
<comment type="caution">
    <text evidence="17">The sequence shown here is derived from an EMBL/GenBank/DDBJ whole genome shotgun (WGS) entry which is preliminary data.</text>
</comment>
<keyword evidence="11" id="KW-1278">Translocase</keyword>
<dbReference type="InterPro" id="IPR032823">
    <property type="entry name" value="BCA_ABC_TP_C"/>
</dbReference>
<dbReference type="SUPFAM" id="SSF52540">
    <property type="entry name" value="P-loop containing nucleoside triphosphate hydrolases"/>
    <property type="match status" value="1"/>
</dbReference>